<dbReference type="EMBL" id="WBUI01000013">
    <property type="protein sequence ID" value="KAB2931572.1"/>
    <property type="molecule type" value="Genomic_DNA"/>
</dbReference>
<feature type="domain" description="HTH tetR-type" evidence="3">
    <location>
        <begin position="6"/>
        <end position="66"/>
    </location>
</feature>
<dbReference type="PROSITE" id="PS50977">
    <property type="entry name" value="HTH_TETR_2"/>
    <property type="match status" value="1"/>
</dbReference>
<sequence>MRRRDAEKERLIRENAFKMFFEEGFSGFSMQKLAKASAVSPATLYIYFKDKDDLIMQLYAEEMQKMTSATLEGFDASMPFAEGLRIQWMNRARYFLANPFQAHFLEQVRYTPFHDRAMGVIDPHFLKQMKGFVHNAIRNGELVDVPVEIYWSVAFSPLYQLIKFDLHGVSFPGIPRFKLNEKSMLKALELVLKALKP</sequence>
<feature type="DNA-binding region" description="H-T-H motif" evidence="2">
    <location>
        <begin position="29"/>
        <end position="48"/>
    </location>
</feature>
<evidence type="ECO:0000256" key="1">
    <source>
        <dbReference type="ARBA" id="ARBA00023125"/>
    </source>
</evidence>
<dbReference type="GO" id="GO:0003700">
    <property type="term" value="F:DNA-binding transcription factor activity"/>
    <property type="evidence" value="ECO:0007669"/>
    <property type="project" value="TreeGrafter"/>
</dbReference>
<name>A0A833H0E3_9LEPT</name>
<dbReference type="Gene3D" id="1.10.357.10">
    <property type="entry name" value="Tetracycline Repressor, domain 2"/>
    <property type="match status" value="1"/>
</dbReference>
<evidence type="ECO:0000313" key="5">
    <source>
        <dbReference type="Proteomes" id="UP000460298"/>
    </source>
</evidence>
<dbReference type="PANTHER" id="PTHR30055:SF207">
    <property type="entry name" value="HTH-TYPE TRANSCRIPTIONAL REPRESSOR FATR"/>
    <property type="match status" value="1"/>
</dbReference>
<reference evidence="4 5" key="1">
    <citation type="submission" date="2019-10" db="EMBL/GenBank/DDBJ databases">
        <title>Extracellular Electron Transfer in a Candidatus Methanoperedens spp. Enrichment Culture.</title>
        <authorList>
            <person name="Berger S."/>
            <person name="Rangel Shaw D."/>
            <person name="Berben T."/>
            <person name="In 'T Zandt M."/>
            <person name="Frank J."/>
            <person name="Reimann J."/>
            <person name="Jetten M.S.M."/>
            <person name="Welte C.U."/>
        </authorList>
    </citation>
    <scope>NUCLEOTIDE SEQUENCE [LARGE SCALE GENOMIC DNA]</scope>
    <source>
        <strain evidence="4">SB12</strain>
    </source>
</reference>
<dbReference type="GO" id="GO:0000976">
    <property type="term" value="F:transcription cis-regulatory region binding"/>
    <property type="evidence" value="ECO:0007669"/>
    <property type="project" value="TreeGrafter"/>
</dbReference>
<keyword evidence="1 2" id="KW-0238">DNA-binding</keyword>
<dbReference type="InterPro" id="IPR001647">
    <property type="entry name" value="HTH_TetR"/>
</dbReference>
<evidence type="ECO:0000259" key="3">
    <source>
        <dbReference type="PROSITE" id="PS50977"/>
    </source>
</evidence>
<dbReference type="SUPFAM" id="SSF46689">
    <property type="entry name" value="Homeodomain-like"/>
    <property type="match status" value="1"/>
</dbReference>
<dbReference type="PRINTS" id="PR00455">
    <property type="entry name" value="HTHTETR"/>
</dbReference>
<gene>
    <name evidence="4" type="ORF">F9K24_13320</name>
</gene>
<proteinExistence type="predicted"/>
<evidence type="ECO:0000256" key="2">
    <source>
        <dbReference type="PROSITE-ProRule" id="PRU00335"/>
    </source>
</evidence>
<dbReference type="Proteomes" id="UP000460298">
    <property type="component" value="Unassembled WGS sequence"/>
</dbReference>
<dbReference type="Pfam" id="PF00440">
    <property type="entry name" value="TetR_N"/>
    <property type="match status" value="1"/>
</dbReference>
<dbReference type="PROSITE" id="PS01081">
    <property type="entry name" value="HTH_TETR_1"/>
    <property type="match status" value="1"/>
</dbReference>
<dbReference type="PANTHER" id="PTHR30055">
    <property type="entry name" value="HTH-TYPE TRANSCRIPTIONAL REGULATOR RUTR"/>
    <property type="match status" value="1"/>
</dbReference>
<dbReference type="InterPro" id="IPR009057">
    <property type="entry name" value="Homeodomain-like_sf"/>
</dbReference>
<dbReference type="InterPro" id="IPR050109">
    <property type="entry name" value="HTH-type_TetR-like_transc_reg"/>
</dbReference>
<protein>
    <submittedName>
        <fullName evidence="4">TetR/AcrR family transcriptional regulator</fullName>
    </submittedName>
</protein>
<dbReference type="InterPro" id="IPR023772">
    <property type="entry name" value="DNA-bd_HTH_TetR-type_CS"/>
</dbReference>
<comment type="caution">
    <text evidence="4">The sequence shown here is derived from an EMBL/GenBank/DDBJ whole genome shotgun (WGS) entry which is preliminary data.</text>
</comment>
<evidence type="ECO:0000313" key="4">
    <source>
        <dbReference type="EMBL" id="KAB2931572.1"/>
    </source>
</evidence>
<accession>A0A833H0E3</accession>
<dbReference type="AlphaFoldDB" id="A0A833H0E3"/>
<organism evidence="4 5">
    <name type="scientific">Leptonema illini</name>
    <dbReference type="NCBI Taxonomy" id="183"/>
    <lineage>
        <taxon>Bacteria</taxon>
        <taxon>Pseudomonadati</taxon>
        <taxon>Spirochaetota</taxon>
        <taxon>Spirochaetia</taxon>
        <taxon>Leptospirales</taxon>
        <taxon>Leptospiraceae</taxon>
        <taxon>Leptonema</taxon>
    </lineage>
</organism>